<dbReference type="Gene3D" id="3.30.450.30">
    <property type="entry name" value="Dynein light chain 2a, cytoplasmic"/>
    <property type="match status" value="1"/>
</dbReference>
<dbReference type="Proteomes" id="UP000605253">
    <property type="component" value="Unassembled WGS sequence"/>
</dbReference>
<gene>
    <name evidence="2" type="ORF">GCM10011365_25690</name>
</gene>
<evidence type="ECO:0000259" key="1">
    <source>
        <dbReference type="Pfam" id="PF03259"/>
    </source>
</evidence>
<feature type="domain" description="Roadblock/LAMTOR2" evidence="1">
    <location>
        <begin position="16"/>
        <end position="87"/>
    </location>
</feature>
<proteinExistence type="predicted"/>
<comment type="caution">
    <text evidence="2">The sequence shown here is derived from an EMBL/GenBank/DDBJ whole genome shotgun (WGS) entry which is preliminary data.</text>
</comment>
<accession>A0A917FTD9</accession>
<name>A0A917FTD9_9GAMM</name>
<dbReference type="SUPFAM" id="SSF103196">
    <property type="entry name" value="Roadblock/LC7 domain"/>
    <property type="match status" value="1"/>
</dbReference>
<reference evidence="2" key="2">
    <citation type="submission" date="2020-09" db="EMBL/GenBank/DDBJ databases">
        <authorList>
            <person name="Sun Q."/>
            <person name="Zhou Y."/>
        </authorList>
    </citation>
    <scope>NUCLEOTIDE SEQUENCE</scope>
    <source>
        <strain evidence="2">CGMCC 1.12181</strain>
    </source>
</reference>
<protein>
    <recommendedName>
        <fullName evidence="1">Roadblock/LAMTOR2 domain-containing protein</fullName>
    </recommendedName>
</protein>
<dbReference type="RefSeq" id="WP_188366177.1">
    <property type="nucleotide sequence ID" value="NZ_BAABJF010000033.1"/>
</dbReference>
<reference evidence="2" key="1">
    <citation type="journal article" date="2014" name="Int. J. Syst. Evol. Microbiol.">
        <title>Complete genome sequence of Corynebacterium casei LMG S-19264T (=DSM 44701T), isolated from a smear-ripened cheese.</title>
        <authorList>
            <consortium name="US DOE Joint Genome Institute (JGI-PGF)"/>
            <person name="Walter F."/>
            <person name="Albersmeier A."/>
            <person name="Kalinowski J."/>
            <person name="Ruckert C."/>
        </authorList>
    </citation>
    <scope>NUCLEOTIDE SEQUENCE</scope>
    <source>
        <strain evidence="2">CGMCC 1.12181</strain>
    </source>
</reference>
<evidence type="ECO:0000313" key="2">
    <source>
        <dbReference type="EMBL" id="GGG03387.1"/>
    </source>
</evidence>
<dbReference type="AlphaFoldDB" id="A0A917FTD9"/>
<organism evidence="2 3">
    <name type="scientific">Marinicella pacifica</name>
    <dbReference type="NCBI Taxonomy" id="1171543"/>
    <lineage>
        <taxon>Bacteria</taxon>
        <taxon>Pseudomonadati</taxon>
        <taxon>Pseudomonadota</taxon>
        <taxon>Gammaproteobacteria</taxon>
        <taxon>Lysobacterales</taxon>
        <taxon>Marinicellaceae</taxon>
        <taxon>Marinicella</taxon>
    </lineage>
</organism>
<evidence type="ECO:0000313" key="3">
    <source>
        <dbReference type="Proteomes" id="UP000605253"/>
    </source>
</evidence>
<dbReference type="InterPro" id="IPR004942">
    <property type="entry name" value="Roadblock/LAMTOR2_dom"/>
</dbReference>
<dbReference type="EMBL" id="BMEO01000025">
    <property type="protein sequence ID" value="GGG03387.1"/>
    <property type="molecule type" value="Genomic_DNA"/>
</dbReference>
<dbReference type="Pfam" id="PF03259">
    <property type="entry name" value="Robl_LC7"/>
    <property type="match status" value="1"/>
</dbReference>
<keyword evidence="3" id="KW-1185">Reference proteome</keyword>
<sequence>MTESFNQVFSDIESKLKHVKVLNLTTADGFPLFTQCIDGFDIETDKLSAVTSSLTALSKAAAKQLLTSQFESTCIETDKGLLYMIQTNYQDKQCILSMLSGDKPNLAQIRYFMNKLAKYIETATLSADK</sequence>